<gene>
    <name evidence="1" type="ORF">CKO28_17455</name>
</gene>
<accession>A0ABS1DH77</accession>
<dbReference type="RefSeq" id="WP_200342170.1">
    <property type="nucleotide sequence ID" value="NZ_NRRL01000063.1"/>
</dbReference>
<proteinExistence type="predicted"/>
<protein>
    <submittedName>
        <fullName evidence="1">Uncharacterized protein</fullName>
    </submittedName>
</protein>
<comment type="caution">
    <text evidence="1">The sequence shown here is derived from an EMBL/GenBank/DDBJ whole genome shotgun (WGS) entry which is preliminary data.</text>
</comment>
<name>A0ABS1DH77_9PROT</name>
<keyword evidence="2" id="KW-1185">Reference proteome</keyword>
<evidence type="ECO:0000313" key="1">
    <source>
        <dbReference type="EMBL" id="MBK1669825.1"/>
    </source>
</evidence>
<evidence type="ECO:0000313" key="2">
    <source>
        <dbReference type="Proteomes" id="UP001296873"/>
    </source>
</evidence>
<dbReference type="Proteomes" id="UP001296873">
    <property type="component" value="Unassembled WGS sequence"/>
</dbReference>
<sequence>MKVKISEENREKVEKLLADVNGKAKKHTFRGYSQIEQLAERAEKSLIDYGVPQTRRAGAEVYALSGAPDHFPRSYNGQPIMNGVRIRRGRDAWFIVHLDVGPRYVGPGNESDFPGVLIGEEQAESAERARRQNCKIKVRQPEGA</sequence>
<dbReference type="EMBL" id="NRRL01000063">
    <property type="protein sequence ID" value="MBK1669825.1"/>
    <property type="molecule type" value="Genomic_DNA"/>
</dbReference>
<reference evidence="1 2" key="1">
    <citation type="journal article" date="2020" name="Microorganisms">
        <title>Osmotic Adaptation and Compatible Solute Biosynthesis of Phototrophic Bacteria as Revealed from Genome Analyses.</title>
        <authorList>
            <person name="Imhoff J.F."/>
            <person name="Rahn T."/>
            <person name="Kunzel S."/>
            <person name="Keller A."/>
            <person name="Neulinger S.C."/>
        </authorList>
    </citation>
    <scope>NUCLEOTIDE SEQUENCE [LARGE SCALE GENOMIC DNA]</scope>
    <source>
        <strain evidence="1 2">DSM 9895</strain>
    </source>
</reference>
<organism evidence="1 2">
    <name type="scientific">Rhodovibrio sodomensis</name>
    <dbReference type="NCBI Taxonomy" id="1088"/>
    <lineage>
        <taxon>Bacteria</taxon>
        <taxon>Pseudomonadati</taxon>
        <taxon>Pseudomonadota</taxon>
        <taxon>Alphaproteobacteria</taxon>
        <taxon>Rhodospirillales</taxon>
        <taxon>Rhodovibrionaceae</taxon>
        <taxon>Rhodovibrio</taxon>
    </lineage>
</organism>